<proteinExistence type="predicted"/>
<accession>X0UN74</accession>
<reference evidence="1" key="1">
    <citation type="journal article" date="2014" name="Front. Microbiol.">
        <title>High frequency of phylogenetically diverse reductive dehalogenase-homologous genes in deep subseafloor sedimentary metagenomes.</title>
        <authorList>
            <person name="Kawai M."/>
            <person name="Futagami T."/>
            <person name="Toyoda A."/>
            <person name="Takaki Y."/>
            <person name="Nishi S."/>
            <person name="Hori S."/>
            <person name="Arai W."/>
            <person name="Tsubouchi T."/>
            <person name="Morono Y."/>
            <person name="Uchiyama I."/>
            <person name="Ito T."/>
            <person name="Fujiyama A."/>
            <person name="Inagaki F."/>
            <person name="Takami H."/>
        </authorList>
    </citation>
    <scope>NUCLEOTIDE SEQUENCE</scope>
    <source>
        <strain evidence="1">Expedition CK06-06</strain>
    </source>
</reference>
<organism evidence="1">
    <name type="scientific">marine sediment metagenome</name>
    <dbReference type="NCBI Taxonomy" id="412755"/>
    <lineage>
        <taxon>unclassified sequences</taxon>
        <taxon>metagenomes</taxon>
        <taxon>ecological metagenomes</taxon>
    </lineage>
</organism>
<sequence length="60" mass="7461">MKNDIGYLKERLEFRQKLLLEWLFVDNRLIEDFDKFRKDTKEIEDKIIQIQNQKDKVKFG</sequence>
<name>X0UN74_9ZZZZ</name>
<evidence type="ECO:0000313" key="1">
    <source>
        <dbReference type="EMBL" id="GAG00747.1"/>
    </source>
</evidence>
<dbReference type="EMBL" id="BARS01027742">
    <property type="protein sequence ID" value="GAG00747.1"/>
    <property type="molecule type" value="Genomic_DNA"/>
</dbReference>
<gene>
    <name evidence="1" type="ORF">S01H1_43540</name>
</gene>
<protein>
    <submittedName>
        <fullName evidence="1">Uncharacterized protein</fullName>
    </submittedName>
</protein>
<comment type="caution">
    <text evidence="1">The sequence shown here is derived from an EMBL/GenBank/DDBJ whole genome shotgun (WGS) entry which is preliminary data.</text>
</comment>
<dbReference type="AlphaFoldDB" id="X0UN74"/>